<dbReference type="AlphaFoldDB" id="A0A378QIH4"/>
<gene>
    <name evidence="1" type="ORF">NCTC7911_01888</name>
</gene>
<dbReference type="EMBL" id="UGQC01000001">
    <property type="protein sequence ID" value="STZ00491.1"/>
    <property type="molecule type" value="Genomic_DNA"/>
</dbReference>
<reference evidence="1 2" key="1">
    <citation type="submission" date="2018-06" db="EMBL/GenBank/DDBJ databases">
        <authorList>
            <consortium name="Pathogen Informatics"/>
            <person name="Doyle S."/>
        </authorList>
    </citation>
    <scope>NUCLEOTIDE SEQUENCE [LARGE SCALE GENOMIC DNA]</scope>
    <source>
        <strain evidence="1 2">NCTC7911</strain>
    </source>
</reference>
<dbReference type="SUPFAM" id="SSF53474">
    <property type="entry name" value="alpha/beta-Hydrolases"/>
    <property type="match status" value="1"/>
</dbReference>
<organism evidence="1 2">
    <name type="scientific">Moraxella lacunata</name>
    <dbReference type="NCBI Taxonomy" id="477"/>
    <lineage>
        <taxon>Bacteria</taxon>
        <taxon>Pseudomonadati</taxon>
        <taxon>Pseudomonadota</taxon>
        <taxon>Gammaproteobacteria</taxon>
        <taxon>Moraxellales</taxon>
        <taxon>Moraxellaceae</taxon>
        <taxon>Moraxella</taxon>
    </lineage>
</organism>
<name>A0A378QIH4_MORLA</name>
<keyword evidence="2" id="KW-1185">Reference proteome</keyword>
<protein>
    <submittedName>
        <fullName evidence="1">Esterase YqiA</fullName>
    </submittedName>
</protein>
<sequence>MAFDLFIIYSPVVPFCDTHYNPHLTIHKTTMTIIYLHGLDSDPNANKAVITADHAKKFGIDTLRPDLNCPPDEVVTKILALIQDNPDAVLVGSSLGGYFATLLSDMTGTPAVLLNPSIRPDLSFTRFLTDNFDGQTLTDDTVIYTTTGGWQICYGDLAWFEKHRLTTKNPHKIKVLLKMGDELLDAHATKAFFESCEVDVVAQDGGDHRMSDYDEQVERVVGWVQALGESL</sequence>
<evidence type="ECO:0000313" key="2">
    <source>
        <dbReference type="Proteomes" id="UP000254107"/>
    </source>
</evidence>
<dbReference type="Pfam" id="PF05728">
    <property type="entry name" value="UPF0227"/>
    <property type="match status" value="1"/>
</dbReference>
<dbReference type="PANTHER" id="PTHR35602:SF3">
    <property type="entry name" value="ESTERASE YQIA"/>
    <property type="match status" value="1"/>
</dbReference>
<dbReference type="Gene3D" id="3.40.50.1820">
    <property type="entry name" value="alpha/beta hydrolase"/>
    <property type="match status" value="1"/>
</dbReference>
<dbReference type="Proteomes" id="UP000254107">
    <property type="component" value="Unassembled WGS sequence"/>
</dbReference>
<dbReference type="InterPro" id="IPR008886">
    <property type="entry name" value="UPF0227/Esterase_YqiA"/>
</dbReference>
<evidence type="ECO:0000313" key="1">
    <source>
        <dbReference type="EMBL" id="STZ00491.1"/>
    </source>
</evidence>
<dbReference type="PANTHER" id="PTHR35602">
    <property type="entry name" value="ESTERASE YQIA-RELATED"/>
    <property type="match status" value="1"/>
</dbReference>
<proteinExistence type="predicted"/>
<dbReference type="InterPro" id="IPR029058">
    <property type="entry name" value="AB_hydrolase_fold"/>
</dbReference>
<accession>A0A378QIH4</accession>